<dbReference type="Gene3D" id="3.40.50.1820">
    <property type="entry name" value="alpha/beta hydrolase"/>
    <property type="match status" value="1"/>
</dbReference>
<dbReference type="InterPro" id="IPR029058">
    <property type="entry name" value="AB_hydrolase_fold"/>
</dbReference>
<evidence type="ECO:0000259" key="2">
    <source>
        <dbReference type="Pfam" id="PF12697"/>
    </source>
</evidence>
<feature type="domain" description="AB hydrolase-1" evidence="2">
    <location>
        <begin position="22"/>
        <end position="259"/>
    </location>
</feature>
<dbReference type="SUPFAM" id="SSF53474">
    <property type="entry name" value="alpha/beta-Hydrolases"/>
    <property type="match status" value="1"/>
</dbReference>
<dbReference type="EMBL" id="JAMQJZ010000015">
    <property type="protein sequence ID" value="MDC3421920.1"/>
    <property type="molecule type" value="Genomic_DNA"/>
</dbReference>
<name>A0A9X3WN62_9BACI</name>
<gene>
    <name evidence="3" type="ORF">NC661_16210</name>
</gene>
<organism evidence="3 4">
    <name type="scientific">Aquibacillus koreensis</name>
    <dbReference type="NCBI Taxonomy" id="279446"/>
    <lineage>
        <taxon>Bacteria</taxon>
        <taxon>Bacillati</taxon>
        <taxon>Bacillota</taxon>
        <taxon>Bacilli</taxon>
        <taxon>Bacillales</taxon>
        <taxon>Bacillaceae</taxon>
        <taxon>Aquibacillus</taxon>
    </lineage>
</organism>
<evidence type="ECO:0000313" key="3">
    <source>
        <dbReference type="EMBL" id="MDC3421920.1"/>
    </source>
</evidence>
<dbReference type="Proteomes" id="UP001145072">
    <property type="component" value="Unassembled WGS sequence"/>
</dbReference>
<evidence type="ECO:0000313" key="4">
    <source>
        <dbReference type="Proteomes" id="UP001145072"/>
    </source>
</evidence>
<keyword evidence="3" id="KW-0378">Hydrolase</keyword>
<dbReference type="InterPro" id="IPR000073">
    <property type="entry name" value="AB_hydrolase_1"/>
</dbReference>
<comment type="caution">
    <text evidence="3">The sequence shown here is derived from an EMBL/GenBank/DDBJ whole genome shotgun (WGS) entry which is preliminary data.</text>
</comment>
<accession>A0A9X3WN62</accession>
<dbReference type="Pfam" id="PF12697">
    <property type="entry name" value="Abhydrolase_6"/>
    <property type="match status" value="1"/>
</dbReference>
<dbReference type="PRINTS" id="PR00111">
    <property type="entry name" value="ABHYDROLASE"/>
</dbReference>
<proteinExistence type="inferred from homology"/>
<dbReference type="GO" id="GO:0016787">
    <property type="term" value="F:hydrolase activity"/>
    <property type="evidence" value="ECO:0007669"/>
    <property type="project" value="UniProtKB-KW"/>
</dbReference>
<dbReference type="PANTHER" id="PTHR43039">
    <property type="entry name" value="ESTERASE-RELATED"/>
    <property type="match status" value="1"/>
</dbReference>
<reference evidence="3" key="1">
    <citation type="submission" date="2022-06" db="EMBL/GenBank/DDBJ databases">
        <title>Aquibacillus sp. a new bacterium isolated from soil saline samples.</title>
        <authorList>
            <person name="Galisteo C."/>
            <person name="De La Haba R."/>
            <person name="Sanchez-Porro C."/>
            <person name="Ventosa A."/>
        </authorList>
    </citation>
    <scope>NUCLEOTIDE SEQUENCE</scope>
    <source>
        <strain evidence="3">JCM 12387</strain>
    </source>
</reference>
<dbReference type="AlphaFoldDB" id="A0A9X3WN62"/>
<protein>
    <submittedName>
        <fullName evidence="3">Alpha/beta hydrolase</fullName>
    </submittedName>
</protein>
<comment type="similarity">
    <text evidence="1">Belongs to the AB hydrolase superfamily.</text>
</comment>
<dbReference type="RefSeq" id="WP_259870430.1">
    <property type="nucleotide sequence ID" value="NZ_JAMQJZ010000015.1"/>
</dbReference>
<evidence type="ECO:0000256" key="1">
    <source>
        <dbReference type="ARBA" id="ARBA00008645"/>
    </source>
</evidence>
<sequence length="279" mass="31584">MTQHSLTRNNVQVKGSGKQPMIFAPGFGFDQTIWYPVLKSFENDYQVISFDYVGFGGSDISAYDSDKYNQISGYVDDLLEICSDLDLHNAIFIGHSVGSMIGMLASIKKPELLSKMIMIGPSPCFINEPPHYHGGFEKDDLINLLEMMDKNYTSWVNSISKTIINDDAKPEMAQDIEERFSLNEPNITRTFAEVCFFTDYREYLSNVMTPSLIIHSSNDVFVPDVVADYMKENIPFSSVIHANTVGHCPHMSHPEETIELIKDFLHKQETRLNTNSGEL</sequence>
<keyword evidence="4" id="KW-1185">Reference proteome</keyword>